<dbReference type="PANTHER" id="PTHR32089">
    <property type="entry name" value="METHYL-ACCEPTING CHEMOTAXIS PROTEIN MCPB"/>
    <property type="match status" value="1"/>
</dbReference>
<evidence type="ECO:0000256" key="3">
    <source>
        <dbReference type="SAM" id="Phobius"/>
    </source>
</evidence>
<feature type="transmembrane region" description="Helical" evidence="3">
    <location>
        <begin position="82"/>
        <end position="100"/>
    </location>
</feature>
<keyword evidence="3" id="KW-1133">Transmembrane helix</keyword>
<dbReference type="GO" id="GO:0007165">
    <property type="term" value="P:signal transduction"/>
    <property type="evidence" value="ECO:0007669"/>
    <property type="project" value="UniProtKB-KW"/>
</dbReference>
<dbReference type="Proteomes" id="UP000198642">
    <property type="component" value="Unassembled WGS sequence"/>
</dbReference>
<dbReference type="STRING" id="237679.SAMN04488072_11037"/>
<protein>
    <submittedName>
        <fullName evidence="5">Methyl-accepting chemotaxis protein</fullName>
    </submittedName>
</protein>
<feature type="domain" description="Methyl-accepting transducer" evidence="4">
    <location>
        <begin position="225"/>
        <end position="461"/>
    </location>
</feature>
<dbReference type="SUPFAM" id="SSF58104">
    <property type="entry name" value="Methyl-accepting chemotaxis protein (MCP) signaling domain"/>
    <property type="match status" value="1"/>
</dbReference>
<proteinExistence type="predicted"/>
<evidence type="ECO:0000313" key="6">
    <source>
        <dbReference type="Proteomes" id="UP000198642"/>
    </source>
</evidence>
<dbReference type="GO" id="GO:0016020">
    <property type="term" value="C:membrane"/>
    <property type="evidence" value="ECO:0007669"/>
    <property type="project" value="InterPro"/>
</dbReference>
<evidence type="ECO:0000259" key="4">
    <source>
        <dbReference type="PROSITE" id="PS50111"/>
    </source>
</evidence>
<dbReference type="SMART" id="SM00283">
    <property type="entry name" value="MA"/>
    <property type="match status" value="1"/>
</dbReference>
<dbReference type="InterPro" id="IPR004089">
    <property type="entry name" value="MCPsignal_dom"/>
</dbReference>
<dbReference type="Pfam" id="PF00015">
    <property type="entry name" value="MCPsignal"/>
    <property type="match status" value="1"/>
</dbReference>
<dbReference type="EMBL" id="FOJW01000010">
    <property type="protein sequence ID" value="SFB21758.1"/>
    <property type="molecule type" value="Genomic_DNA"/>
</dbReference>
<dbReference type="RefSeq" id="WP_090238733.1">
    <property type="nucleotide sequence ID" value="NZ_FOJW01000010.1"/>
</dbReference>
<feature type="transmembrane region" description="Helical" evidence="3">
    <location>
        <begin position="127"/>
        <end position="146"/>
    </location>
</feature>
<evidence type="ECO:0000256" key="2">
    <source>
        <dbReference type="PROSITE-ProRule" id="PRU00284"/>
    </source>
</evidence>
<evidence type="ECO:0000256" key="1">
    <source>
        <dbReference type="ARBA" id="ARBA00023224"/>
    </source>
</evidence>
<accession>A0A1I0ZBG3</accession>
<dbReference type="OrthoDB" id="2166737at2"/>
<reference evidence="5 6" key="1">
    <citation type="submission" date="2016-10" db="EMBL/GenBank/DDBJ databases">
        <authorList>
            <person name="de Groot N.N."/>
        </authorList>
    </citation>
    <scope>NUCLEOTIDE SEQUENCE [LARGE SCALE GENOMIC DNA]</scope>
    <source>
        <strain evidence="5 6">CGMCC 1.3702</strain>
    </source>
</reference>
<keyword evidence="3" id="KW-0812">Transmembrane</keyword>
<dbReference type="PROSITE" id="PS50111">
    <property type="entry name" value="CHEMOTAXIS_TRANSDUC_2"/>
    <property type="match status" value="1"/>
</dbReference>
<feature type="transmembrane region" description="Helical" evidence="3">
    <location>
        <begin position="51"/>
        <end position="75"/>
    </location>
</feature>
<evidence type="ECO:0000313" key="5">
    <source>
        <dbReference type="EMBL" id="SFB21758.1"/>
    </source>
</evidence>
<dbReference type="AlphaFoldDB" id="A0A1I0ZBG3"/>
<feature type="transmembrane region" description="Helical" evidence="3">
    <location>
        <begin position="158"/>
        <end position="180"/>
    </location>
</feature>
<feature type="transmembrane region" description="Helical" evidence="3">
    <location>
        <begin position="12"/>
        <end position="31"/>
    </location>
</feature>
<dbReference type="Gene3D" id="1.10.287.950">
    <property type="entry name" value="Methyl-accepting chemotaxis protein"/>
    <property type="match status" value="1"/>
</dbReference>
<name>A0A1I0ZBG3_9BACI</name>
<keyword evidence="6" id="KW-1185">Reference proteome</keyword>
<organism evidence="5 6">
    <name type="scientific">Lentibacillus halodurans</name>
    <dbReference type="NCBI Taxonomy" id="237679"/>
    <lineage>
        <taxon>Bacteria</taxon>
        <taxon>Bacillati</taxon>
        <taxon>Bacillota</taxon>
        <taxon>Bacilli</taxon>
        <taxon>Bacillales</taxon>
        <taxon>Bacillaceae</taxon>
        <taxon>Lentibacillus</taxon>
    </lineage>
</organism>
<sequence length="513" mass="56883">MKKERNKLMHFITGAVILLTIIVNIMGRYFHMFDYSHGTGDMVPSADIESQFGLTLNILFMIPIVFFLFSIMIYLKNKNHRFIPNLLTLALAFGSVAIISGGSGRIEFHFSIFMVVAALGYYQEIKLIALMTTIFAIQHIIGLIYVPELVFGMEQYMFSMFLWHAVFLILTSSAVSWQVYSGKKIEAYYQQKQQEQRKNIVEDIVGRLSTTSDQISTVSKTLSDNAKQSYEASGKLAASMKEASGSTEQQLEIVQDHMNVITQIDEGIKSINQTAQEVSANSDASAKEARHGSELIENLLMQIKGINEDVDDSYAKVKELHQRSQAIEGIVEVISDIADQTNLLSLNASIESARAGEYGKGFAVVADEVKKLAEQSLESSKNISEIIQQILVVTNESVESMENVKSSTTEGLEVAQKSNKVFHHISETSGDVASQVQGVSSLTEDLTSYSERVNAAMQQVTQSARESVSGTRDGIHSTDKQYELTETTLEVSNKLNNLTSELEGVIRTLRSES</sequence>
<dbReference type="PANTHER" id="PTHR32089:SF112">
    <property type="entry name" value="LYSOZYME-LIKE PROTEIN-RELATED"/>
    <property type="match status" value="1"/>
</dbReference>
<dbReference type="CDD" id="cd11386">
    <property type="entry name" value="MCP_signal"/>
    <property type="match status" value="1"/>
</dbReference>
<keyword evidence="1 2" id="KW-0807">Transducer</keyword>
<gene>
    <name evidence="5" type="ORF">SAMN04488072_11037</name>
</gene>
<keyword evidence="3" id="KW-0472">Membrane</keyword>